<reference evidence="2" key="1">
    <citation type="submission" date="2022-11" db="EMBL/GenBank/DDBJ databases">
        <authorList>
            <person name="Scott C."/>
            <person name="Bruce N."/>
        </authorList>
    </citation>
    <scope>NUCLEOTIDE SEQUENCE</scope>
</reference>
<accession>A0A9P1H1N2</accession>
<proteinExistence type="predicted"/>
<evidence type="ECO:0000313" key="2">
    <source>
        <dbReference type="EMBL" id="CAI4213776.1"/>
    </source>
</evidence>
<feature type="compositionally biased region" description="Polar residues" evidence="1">
    <location>
        <begin position="314"/>
        <end position="329"/>
    </location>
</feature>
<dbReference type="EMBL" id="CALLCH030000009">
    <property type="protein sequence ID" value="CAI4213776.1"/>
    <property type="molecule type" value="Genomic_DNA"/>
</dbReference>
<sequence>MGRQGPLTALALGRSPYDDVVQGDGDGGEGESSSTQQYDEKGRPINPETKRLNREIVRSHNEVMHVIGVAEPDPNSNESEVQSARRYLLYEHLIADRMETIANGLSDIAYWTFAGIRHRIMVRPAQVYKSFSSEPFWNLARVCWREVPRPFSSLFLAGFPTELAWQSFEFLQIKYIRERYRPNVLRRIITSDLATKIYFKLPHIDAIVDPRSHRDMLPGQAVPGAEEAGATQQARTEGLEEDSAAPPSGVSRRPSAFSGRGDDYGSDEEDNGAISGTLISFDVEATESTDAPRASGRPSSAPQRATTGDLPTGARQTTSRTRLPSNPSHTRQRYWEGPRRRCSSPAGSYRYAHDGTILRGAPRVADGDIWEPFLLGTTSWRWVANYLAVDFVQLMLQSDIWAGVTYLGRSYHLTPEQWTSMTPEQHVELVRDREWEE</sequence>
<dbReference type="Proteomes" id="UP000838763">
    <property type="component" value="Unassembled WGS sequence"/>
</dbReference>
<feature type="region of interest" description="Disordered" evidence="1">
    <location>
        <begin position="215"/>
        <end position="273"/>
    </location>
</feature>
<feature type="compositionally biased region" description="Basic and acidic residues" evidence="1">
    <location>
        <begin position="38"/>
        <end position="51"/>
    </location>
</feature>
<keyword evidence="3" id="KW-1185">Reference proteome</keyword>
<dbReference type="AlphaFoldDB" id="A0A9P1H1N2"/>
<feature type="compositionally biased region" description="Polar residues" evidence="1">
    <location>
        <begin position="297"/>
        <end position="306"/>
    </location>
</feature>
<evidence type="ECO:0000256" key="1">
    <source>
        <dbReference type="SAM" id="MobiDB-lite"/>
    </source>
</evidence>
<feature type="region of interest" description="Disordered" evidence="1">
    <location>
        <begin position="287"/>
        <end position="346"/>
    </location>
</feature>
<protein>
    <submittedName>
        <fullName evidence="2">Uncharacterized protein</fullName>
    </submittedName>
</protein>
<gene>
    <name evidence="2" type="ORF">PPNO1_LOCUS3521</name>
</gene>
<feature type="region of interest" description="Disordered" evidence="1">
    <location>
        <begin position="1"/>
        <end position="51"/>
    </location>
</feature>
<comment type="caution">
    <text evidence="2">The sequence shown here is derived from an EMBL/GenBank/DDBJ whole genome shotgun (WGS) entry which is preliminary data.</text>
</comment>
<organism evidence="2 3">
    <name type="scientific">Parascedosporium putredinis</name>
    <dbReference type="NCBI Taxonomy" id="1442378"/>
    <lineage>
        <taxon>Eukaryota</taxon>
        <taxon>Fungi</taxon>
        <taxon>Dikarya</taxon>
        <taxon>Ascomycota</taxon>
        <taxon>Pezizomycotina</taxon>
        <taxon>Sordariomycetes</taxon>
        <taxon>Hypocreomycetidae</taxon>
        <taxon>Microascales</taxon>
        <taxon>Microascaceae</taxon>
        <taxon>Parascedosporium</taxon>
    </lineage>
</organism>
<evidence type="ECO:0000313" key="3">
    <source>
        <dbReference type="Proteomes" id="UP000838763"/>
    </source>
</evidence>
<dbReference type="OrthoDB" id="5383784at2759"/>
<name>A0A9P1H1N2_9PEZI</name>